<proteinExistence type="predicted"/>
<evidence type="ECO:0000313" key="2">
    <source>
        <dbReference type="Proteomes" id="UP000239415"/>
    </source>
</evidence>
<comment type="caution">
    <text evidence="1">The sequence shown here is derived from an EMBL/GenBank/DDBJ whole genome shotgun (WGS) entry which is preliminary data.</text>
</comment>
<dbReference type="Gene3D" id="3.30.530.20">
    <property type="match status" value="1"/>
</dbReference>
<organism evidence="1 2">
    <name type="scientific">Actinoplanes italicus</name>
    <dbReference type="NCBI Taxonomy" id="113567"/>
    <lineage>
        <taxon>Bacteria</taxon>
        <taxon>Bacillati</taxon>
        <taxon>Actinomycetota</taxon>
        <taxon>Actinomycetes</taxon>
        <taxon>Micromonosporales</taxon>
        <taxon>Micromonosporaceae</taxon>
        <taxon>Actinoplanes</taxon>
    </lineage>
</organism>
<evidence type="ECO:0008006" key="3">
    <source>
        <dbReference type="Google" id="ProtNLM"/>
    </source>
</evidence>
<dbReference type="RefSeq" id="WP_106318919.1">
    <property type="nucleotide sequence ID" value="NZ_BOMO01000030.1"/>
</dbReference>
<dbReference type="EMBL" id="PVMZ01000005">
    <property type="protein sequence ID" value="PRX22216.1"/>
    <property type="molecule type" value="Genomic_DNA"/>
</dbReference>
<dbReference type="OrthoDB" id="4823586at2"/>
<dbReference type="InterPro" id="IPR023393">
    <property type="entry name" value="START-like_dom_sf"/>
</dbReference>
<gene>
    <name evidence="1" type="ORF">CLV67_105393</name>
</gene>
<dbReference type="Proteomes" id="UP000239415">
    <property type="component" value="Unassembled WGS sequence"/>
</dbReference>
<name>A0A2T0KFR7_9ACTN</name>
<dbReference type="SUPFAM" id="SSF55961">
    <property type="entry name" value="Bet v1-like"/>
    <property type="match status" value="1"/>
</dbReference>
<evidence type="ECO:0000313" key="1">
    <source>
        <dbReference type="EMBL" id="PRX22216.1"/>
    </source>
</evidence>
<sequence>MTSFTVTRHVRATATDTWNTLVDWPRHGDWVPLTEVRVRSDRPDGVGAYFVARTGLGPLGFDDPMEVVGWEPPSGDDPGDPPARCEIVKHGRVIRGSAWFTVTPLPGRRCRVLWFEDVTVSPRRITRYAGPLVSLAGRAAFAATLRQMARSVEQHT</sequence>
<keyword evidence="2" id="KW-1185">Reference proteome</keyword>
<reference evidence="1 2" key="1">
    <citation type="submission" date="2018-03" db="EMBL/GenBank/DDBJ databases">
        <title>Genomic Encyclopedia of Archaeal and Bacterial Type Strains, Phase II (KMG-II): from individual species to whole genera.</title>
        <authorList>
            <person name="Goeker M."/>
        </authorList>
    </citation>
    <scope>NUCLEOTIDE SEQUENCE [LARGE SCALE GENOMIC DNA]</scope>
    <source>
        <strain evidence="1 2">DSM 43146</strain>
    </source>
</reference>
<accession>A0A2T0KFR7</accession>
<protein>
    <recommendedName>
        <fullName evidence="3">Polyketide cyclase/dehydrase/lipid transport protein</fullName>
    </recommendedName>
</protein>
<dbReference type="CDD" id="cd07812">
    <property type="entry name" value="SRPBCC"/>
    <property type="match status" value="1"/>
</dbReference>
<dbReference type="AlphaFoldDB" id="A0A2T0KFR7"/>